<evidence type="ECO:0000259" key="1">
    <source>
        <dbReference type="Pfam" id="PF13976"/>
    </source>
</evidence>
<evidence type="ECO:0000313" key="3">
    <source>
        <dbReference type="Proteomes" id="UP001152523"/>
    </source>
</evidence>
<dbReference type="GO" id="GO:0003676">
    <property type="term" value="F:nucleic acid binding"/>
    <property type="evidence" value="ECO:0007669"/>
    <property type="project" value="InterPro"/>
</dbReference>
<proteinExistence type="predicted"/>
<dbReference type="InterPro" id="IPR036397">
    <property type="entry name" value="RNaseH_sf"/>
</dbReference>
<comment type="caution">
    <text evidence="2">The sequence shown here is derived from an EMBL/GenBank/DDBJ whole genome shotgun (WGS) entry which is preliminary data.</text>
</comment>
<reference evidence="2" key="1">
    <citation type="submission" date="2022-07" db="EMBL/GenBank/DDBJ databases">
        <authorList>
            <person name="Macas J."/>
            <person name="Novak P."/>
            <person name="Neumann P."/>
        </authorList>
    </citation>
    <scope>NUCLEOTIDE SEQUENCE</scope>
</reference>
<evidence type="ECO:0000313" key="2">
    <source>
        <dbReference type="EMBL" id="CAH9138890.1"/>
    </source>
</evidence>
<feature type="domain" description="GAG-pre-integrase" evidence="1">
    <location>
        <begin position="15"/>
        <end position="56"/>
    </location>
</feature>
<dbReference type="AlphaFoldDB" id="A0AAV0FUK1"/>
<feature type="non-terminal residue" evidence="2">
    <location>
        <position position="118"/>
    </location>
</feature>
<dbReference type="Proteomes" id="UP001152523">
    <property type="component" value="Unassembled WGS sequence"/>
</dbReference>
<dbReference type="InterPro" id="IPR039537">
    <property type="entry name" value="Retrotran_Ty1/copia-like"/>
</dbReference>
<dbReference type="Gene3D" id="3.30.420.10">
    <property type="entry name" value="Ribonuclease H-like superfamily/Ribonuclease H"/>
    <property type="match status" value="1"/>
</dbReference>
<dbReference type="Pfam" id="PF13976">
    <property type="entry name" value="gag_pre-integrs"/>
    <property type="match status" value="1"/>
</dbReference>
<sequence length="118" mass="13332">MPKAQMNMMTEVGFFDLWHRRLGHPSDRVLKLVPVISGSSGRKVLNKTCVACPVAKKTRASFPISNNKASRIFELVHCDLWGPNKTPSSCDAIYFLTIVDDFSRGVWVYLLRAKSEVF</sequence>
<gene>
    <name evidence="2" type="ORF">CEPIT_LOCUS37164</name>
</gene>
<dbReference type="InterPro" id="IPR025724">
    <property type="entry name" value="GAG-pre-integrase_dom"/>
</dbReference>
<dbReference type="SUPFAM" id="SSF53098">
    <property type="entry name" value="Ribonuclease H-like"/>
    <property type="match status" value="1"/>
</dbReference>
<dbReference type="PANTHER" id="PTHR42648:SF31">
    <property type="entry name" value="RNA-DIRECTED DNA POLYMERASE"/>
    <property type="match status" value="1"/>
</dbReference>
<accession>A0AAV0FUK1</accession>
<organism evidence="2 3">
    <name type="scientific">Cuscuta epithymum</name>
    <dbReference type="NCBI Taxonomy" id="186058"/>
    <lineage>
        <taxon>Eukaryota</taxon>
        <taxon>Viridiplantae</taxon>
        <taxon>Streptophyta</taxon>
        <taxon>Embryophyta</taxon>
        <taxon>Tracheophyta</taxon>
        <taxon>Spermatophyta</taxon>
        <taxon>Magnoliopsida</taxon>
        <taxon>eudicotyledons</taxon>
        <taxon>Gunneridae</taxon>
        <taxon>Pentapetalae</taxon>
        <taxon>asterids</taxon>
        <taxon>lamiids</taxon>
        <taxon>Solanales</taxon>
        <taxon>Convolvulaceae</taxon>
        <taxon>Cuscuteae</taxon>
        <taxon>Cuscuta</taxon>
        <taxon>Cuscuta subgen. Cuscuta</taxon>
    </lineage>
</organism>
<name>A0AAV0FUK1_9ASTE</name>
<protein>
    <recommendedName>
        <fullName evidence="1">GAG-pre-integrase domain-containing protein</fullName>
    </recommendedName>
</protein>
<dbReference type="InterPro" id="IPR012337">
    <property type="entry name" value="RNaseH-like_sf"/>
</dbReference>
<dbReference type="PANTHER" id="PTHR42648">
    <property type="entry name" value="TRANSPOSASE, PUTATIVE-RELATED"/>
    <property type="match status" value="1"/>
</dbReference>
<keyword evidence="3" id="KW-1185">Reference proteome</keyword>
<dbReference type="EMBL" id="CAMAPF010001013">
    <property type="protein sequence ID" value="CAH9138890.1"/>
    <property type="molecule type" value="Genomic_DNA"/>
</dbReference>